<dbReference type="EnsemblPlants" id="OPUNC04G10250.1">
    <property type="protein sequence ID" value="OPUNC04G10250.1"/>
    <property type="gene ID" value="OPUNC04G10250"/>
</dbReference>
<evidence type="ECO:0000313" key="7">
    <source>
        <dbReference type="EnsemblPlants" id="OPUNC04G10250.1"/>
    </source>
</evidence>
<protein>
    <recommendedName>
        <fullName evidence="5 6">U-box domain-containing protein</fullName>
        <ecNumber evidence="5">2.3.2.27</ecNumber>
    </recommendedName>
    <alternativeName>
        <fullName evidence="5">RING-type E3 ubiquitin transferase PUB</fullName>
    </alternativeName>
</protein>
<dbReference type="PROSITE" id="PS51698">
    <property type="entry name" value="U_BOX"/>
    <property type="match status" value="1"/>
</dbReference>
<reference evidence="7" key="1">
    <citation type="submission" date="2015-04" db="UniProtKB">
        <authorList>
            <consortium name="EnsemblPlants"/>
        </authorList>
    </citation>
    <scope>IDENTIFICATION</scope>
</reference>
<dbReference type="InterPro" id="IPR016024">
    <property type="entry name" value="ARM-type_fold"/>
</dbReference>
<dbReference type="InterPro" id="IPR045210">
    <property type="entry name" value="RING-Ubox_PUB"/>
</dbReference>
<dbReference type="Gramene" id="OPUNC04G10250.1">
    <property type="protein sequence ID" value="OPUNC04G10250.1"/>
    <property type="gene ID" value="OPUNC04G10250"/>
</dbReference>
<dbReference type="SMART" id="SM00504">
    <property type="entry name" value="Ubox"/>
    <property type="match status" value="1"/>
</dbReference>
<comment type="pathway">
    <text evidence="2 5">Protein modification; protein ubiquitination.</text>
</comment>
<proteinExistence type="predicted"/>
<evidence type="ECO:0000256" key="5">
    <source>
        <dbReference type="RuleBase" id="RU369093"/>
    </source>
</evidence>
<evidence type="ECO:0000256" key="1">
    <source>
        <dbReference type="ARBA" id="ARBA00000900"/>
    </source>
</evidence>
<comment type="function">
    <text evidence="5">Functions as an E3 ubiquitin ligase.</text>
</comment>
<keyword evidence="8" id="KW-1185">Reference proteome</keyword>
<dbReference type="GO" id="GO:0061630">
    <property type="term" value="F:ubiquitin protein ligase activity"/>
    <property type="evidence" value="ECO:0007669"/>
    <property type="project" value="UniProtKB-UniRule"/>
</dbReference>
<dbReference type="InterPro" id="IPR013083">
    <property type="entry name" value="Znf_RING/FYVE/PHD"/>
</dbReference>
<dbReference type="InterPro" id="IPR058678">
    <property type="entry name" value="ARM_PUB"/>
</dbReference>
<accession>A0A0E0KQG7</accession>
<dbReference type="InterPro" id="IPR003613">
    <property type="entry name" value="Ubox_domain"/>
</dbReference>
<dbReference type="CDD" id="cd16664">
    <property type="entry name" value="RING-Ubox_PUB"/>
    <property type="match status" value="1"/>
</dbReference>
<evidence type="ECO:0000256" key="3">
    <source>
        <dbReference type="ARBA" id="ARBA00022679"/>
    </source>
</evidence>
<keyword evidence="4 5" id="KW-0833">Ubl conjugation pathway</keyword>
<dbReference type="eggNOG" id="ENOG502QR1A">
    <property type="taxonomic scope" value="Eukaryota"/>
</dbReference>
<feature type="domain" description="U-box" evidence="6">
    <location>
        <begin position="13"/>
        <end position="90"/>
    </location>
</feature>
<dbReference type="SUPFAM" id="SSF57850">
    <property type="entry name" value="RING/U-box"/>
    <property type="match status" value="1"/>
</dbReference>
<dbReference type="Gene3D" id="3.30.40.10">
    <property type="entry name" value="Zinc/RING finger domain, C3HC4 (zinc finger)"/>
    <property type="match status" value="1"/>
</dbReference>
<comment type="catalytic activity">
    <reaction evidence="1 5">
        <text>S-ubiquitinyl-[E2 ubiquitin-conjugating enzyme]-L-cysteine + [acceptor protein]-L-lysine = [E2 ubiquitin-conjugating enzyme]-L-cysteine + N(6)-ubiquitinyl-[acceptor protein]-L-lysine.</text>
        <dbReference type="EC" id="2.3.2.27"/>
    </reaction>
</comment>
<evidence type="ECO:0000256" key="2">
    <source>
        <dbReference type="ARBA" id="ARBA00004906"/>
    </source>
</evidence>
<dbReference type="GO" id="GO:0016567">
    <property type="term" value="P:protein ubiquitination"/>
    <property type="evidence" value="ECO:0007669"/>
    <property type="project" value="UniProtKB-UniRule"/>
</dbReference>
<dbReference type="PANTHER" id="PTHR22849">
    <property type="entry name" value="WDSAM1 PROTEIN"/>
    <property type="match status" value="1"/>
</dbReference>
<dbReference type="InterPro" id="IPR045185">
    <property type="entry name" value="PUB22/23/24-like"/>
</dbReference>
<evidence type="ECO:0000256" key="4">
    <source>
        <dbReference type="ARBA" id="ARBA00022786"/>
    </source>
</evidence>
<organism evidence="7">
    <name type="scientific">Oryza punctata</name>
    <name type="common">Red rice</name>
    <dbReference type="NCBI Taxonomy" id="4537"/>
    <lineage>
        <taxon>Eukaryota</taxon>
        <taxon>Viridiplantae</taxon>
        <taxon>Streptophyta</taxon>
        <taxon>Embryophyta</taxon>
        <taxon>Tracheophyta</taxon>
        <taxon>Spermatophyta</taxon>
        <taxon>Magnoliopsida</taxon>
        <taxon>Liliopsida</taxon>
        <taxon>Poales</taxon>
        <taxon>Poaceae</taxon>
        <taxon>BOP clade</taxon>
        <taxon>Oryzoideae</taxon>
        <taxon>Oryzeae</taxon>
        <taxon>Oryzinae</taxon>
        <taxon>Oryza</taxon>
    </lineage>
</organism>
<name>A0A0E0KQG7_ORYPU</name>
<dbReference type="SUPFAM" id="SSF48371">
    <property type="entry name" value="ARM repeat"/>
    <property type="match status" value="1"/>
</dbReference>
<keyword evidence="3 5" id="KW-0808">Transferase</keyword>
<dbReference type="OMA" id="RARTYAM"/>
<dbReference type="Pfam" id="PF04564">
    <property type="entry name" value="U-box"/>
    <property type="match status" value="1"/>
</dbReference>
<evidence type="ECO:0000313" key="8">
    <source>
        <dbReference type="Proteomes" id="UP000026962"/>
    </source>
</evidence>
<dbReference type="UniPathway" id="UPA00143"/>
<dbReference type="Pfam" id="PF25598">
    <property type="entry name" value="ARM_PUB"/>
    <property type="match status" value="1"/>
</dbReference>
<dbReference type="HOGENOM" id="CLU_006348_1_1_1"/>
<dbReference type="STRING" id="4537.A0A0E0KQG7"/>
<dbReference type="PANTHER" id="PTHR22849:SF49">
    <property type="entry name" value="U-BOX DOMAIN-CONTAINING PROTEIN"/>
    <property type="match status" value="1"/>
</dbReference>
<sequence>MGEESPAPAPAVEVPSYFVCPISLEIMRDPVTLSTGITYDRESIERWVFTDGHGECPVTKQRLAPADREPTPNHTLRRLIQGWCAVHAVERFPTPRPPVDAARVAAIVDAARPLLREQEEALMAPLRELADIVAESDRNRRCVQGAPGVVEFLLSVVKEHGSVGVDATSAKPLGSSQEETTCGAVQDSAKASSAEEAALSILHSLKLSEESFKRVLEGSGGEDFLETMACVLRRPSYLSRMQGIHLLKSALPAMPPARLTSASAALVDGVVRVVADRLSAKAVKVALHVLCRLCPWGRNRVKAVDARAVSALVRLLLDEGSGGCNSGGDRRACELAVVAIDHICGCAEGRLELVAHPAGLAAVACAATRLSAAGTESAMRALHAVARHSATPAVLQEMLAVGVVARLLFLVQVGAAGERTRARAREMLKMHARVWRDSPCLASHLNASYPR</sequence>
<reference evidence="7" key="2">
    <citation type="submission" date="2018-05" db="EMBL/GenBank/DDBJ databases">
        <title>OpunRS2 (Oryza punctata Reference Sequence Version 2).</title>
        <authorList>
            <person name="Zhang J."/>
            <person name="Kudrna D."/>
            <person name="Lee S."/>
            <person name="Talag J."/>
            <person name="Welchert J."/>
            <person name="Wing R.A."/>
        </authorList>
    </citation>
    <scope>NUCLEOTIDE SEQUENCE [LARGE SCALE GENOMIC DNA]</scope>
</reference>
<evidence type="ECO:0000259" key="6">
    <source>
        <dbReference type="PROSITE" id="PS51698"/>
    </source>
</evidence>
<dbReference type="EC" id="2.3.2.27" evidence="5"/>
<dbReference type="Proteomes" id="UP000026962">
    <property type="component" value="Chromosome 4"/>
</dbReference>
<dbReference type="Gene3D" id="1.25.10.10">
    <property type="entry name" value="Leucine-rich Repeat Variant"/>
    <property type="match status" value="1"/>
</dbReference>
<dbReference type="InterPro" id="IPR011989">
    <property type="entry name" value="ARM-like"/>
</dbReference>
<dbReference type="AlphaFoldDB" id="A0A0E0KQG7"/>